<dbReference type="EMBL" id="QFOI01000198">
    <property type="protein sequence ID" value="PZP47251.1"/>
    <property type="molecule type" value="Genomic_DNA"/>
</dbReference>
<organism evidence="1 2">
    <name type="scientific">Pseudopedobacter saltans</name>
    <dbReference type="NCBI Taxonomy" id="151895"/>
    <lineage>
        <taxon>Bacteria</taxon>
        <taxon>Pseudomonadati</taxon>
        <taxon>Bacteroidota</taxon>
        <taxon>Sphingobacteriia</taxon>
        <taxon>Sphingobacteriales</taxon>
        <taxon>Sphingobacteriaceae</taxon>
        <taxon>Pseudopedobacter</taxon>
    </lineage>
</organism>
<gene>
    <name evidence="1" type="ORF">DI598_11160</name>
</gene>
<dbReference type="Proteomes" id="UP000249645">
    <property type="component" value="Unassembled WGS sequence"/>
</dbReference>
<name>A0A2W5ET96_9SPHI</name>
<evidence type="ECO:0000313" key="1">
    <source>
        <dbReference type="EMBL" id="PZP47251.1"/>
    </source>
</evidence>
<dbReference type="AlphaFoldDB" id="A0A2W5ET96"/>
<protein>
    <submittedName>
        <fullName evidence="1">Uncharacterized protein</fullName>
    </submittedName>
</protein>
<evidence type="ECO:0000313" key="2">
    <source>
        <dbReference type="Proteomes" id="UP000249645"/>
    </source>
</evidence>
<accession>A0A2W5ET96</accession>
<comment type="caution">
    <text evidence="1">The sequence shown here is derived from an EMBL/GenBank/DDBJ whole genome shotgun (WGS) entry which is preliminary data.</text>
</comment>
<proteinExistence type="predicted"/>
<reference evidence="1 2" key="1">
    <citation type="submission" date="2017-11" db="EMBL/GenBank/DDBJ databases">
        <title>Infants hospitalized years apart are colonized by the same room-sourced microbial strains.</title>
        <authorList>
            <person name="Brooks B."/>
            <person name="Olm M.R."/>
            <person name="Firek B.A."/>
            <person name="Baker R."/>
            <person name="Thomas B.C."/>
            <person name="Morowitz M.J."/>
            <person name="Banfield J.F."/>
        </authorList>
    </citation>
    <scope>NUCLEOTIDE SEQUENCE [LARGE SCALE GENOMIC DNA]</scope>
    <source>
        <strain evidence="1">S2_009_000_R2_76</strain>
    </source>
</reference>
<sequence length="201" mass="24501">MNNRDFWEEKYRQSGRWLGLTNPFLYCFKPKDKAMGMSISIMDLRKDLPLLMDWTRPVIPGYIRSIHYPLFSDYQDLLRFYIKEMTGRLRLFPFVVKSTGRIILYFDCLQEKRDKKECSYPKIYVFFHYPQKEMLLETKDNLRMAAPFIVDFMQRTMGRRRTVFVVPLEQDVFVPFLIDPEKTMEILPPSPDFLFWRIFWR</sequence>